<reference evidence="1" key="1">
    <citation type="journal article" date="2021" name="G3 (Bethesda)">
        <title>Genome and transcriptome analysis of the beet armyworm Spodoptera exigua reveals targets for pest control. .</title>
        <authorList>
            <person name="Simon S."/>
            <person name="Breeschoten T."/>
            <person name="Jansen H.J."/>
            <person name="Dirks R.P."/>
            <person name="Schranz M.E."/>
            <person name="Ros V.I.D."/>
        </authorList>
    </citation>
    <scope>NUCLEOTIDE SEQUENCE</scope>
    <source>
        <strain evidence="1">TB_SE_WUR_2020</strain>
    </source>
</reference>
<organism evidence="1 2">
    <name type="scientific">Spodoptera exigua</name>
    <name type="common">Beet armyworm</name>
    <name type="synonym">Noctua fulgens</name>
    <dbReference type="NCBI Taxonomy" id="7107"/>
    <lineage>
        <taxon>Eukaryota</taxon>
        <taxon>Metazoa</taxon>
        <taxon>Ecdysozoa</taxon>
        <taxon>Arthropoda</taxon>
        <taxon>Hexapoda</taxon>
        <taxon>Insecta</taxon>
        <taxon>Pterygota</taxon>
        <taxon>Neoptera</taxon>
        <taxon>Endopterygota</taxon>
        <taxon>Lepidoptera</taxon>
        <taxon>Glossata</taxon>
        <taxon>Ditrysia</taxon>
        <taxon>Noctuoidea</taxon>
        <taxon>Noctuidae</taxon>
        <taxon>Amphipyrinae</taxon>
        <taxon>Spodoptera</taxon>
    </lineage>
</organism>
<dbReference type="AlphaFoldDB" id="A0A922ME20"/>
<sequence>MDDDDDYWNTSETKAKAFNFDDDVLSTQEILAIGQKSYSPSGPSEESLFNNISITTVQSAAIPLSSLVSSKVLDLNVPIPTYSEDTGQQCGCLIKKADQLVGQSLQPTRCRPTPSQDDLRLHQVVRMAETRE</sequence>
<protein>
    <submittedName>
        <fullName evidence="1">Uncharacterized protein</fullName>
    </submittedName>
</protein>
<dbReference type="EMBL" id="JACEFF010000584">
    <property type="protein sequence ID" value="KAH9634904.1"/>
    <property type="molecule type" value="Genomic_DNA"/>
</dbReference>
<comment type="caution">
    <text evidence="1">The sequence shown here is derived from an EMBL/GenBank/DDBJ whole genome shotgun (WGS) entry which is preliminary data.</text>
</comment>
<evidence type="ECO:0000313" key="2">
    <source>
        <dbReference type="Proteomes" id="UP000814243"/>
    </source>
</evidence>
<proteinExistence type="predicted"/>
<evidence type="ECO:0000313" key="1">
    <source>
        <dbReference type="EMBL" id="KAH9634904.1"/>
    </source>
</evidence>
<dbReference type="Proteomes" id="UP000814243">
    <property type="component" value="Unassembled WGS sequence"/>
</dbReference>
<name>A0A922ME20_SPOEX</name>
<gene>
    <name evidence="1" type="ORF">HF086_017203</name>
</gene>
<accession>A0A922ME20</accession>